<evidence type="ECO:0000259" key="3">
    <source>
        <dbReference type="Pfam" id="PF05368"/>
    </source>
</evidence>
<name>S8AR24_DACHA</name>
<dbReference type="InterPro" id="IPR051164">
    <property type="entry name" value="NmrA-like_oxidored"/>
</dbReference>
<dbReference type="PANTHER" id="PTHR42748:SF7">
    <property type="entry name" value="NMRA LIKE REDOX SENSOR 1-RELATED"/>
    <property type="match status" value="1"/>
</dbReference>
<keyword evidence="2" id="KW-0521">NADP</keyword>
<evidence type="ECO:0000313" key="5">
    <source>
        <dbReference type="Proteomes" id="UP000015100"/>
    </source>
</evidence>
<comment type="similarity">
    <text evidence="1">Belongs to the NmrA-type oxidoreductase family.</text>
</comment>
<sequence length="286" mass="30968">MTTRIDTVFALVRDIASEKAQALQAAGAVLVQGDLDNADSLTSAFQSSNPTAVFLNIPPGPADRQVSHARNIIAAAQSCPSVTTLIGSSSIVTGQHESFPGWSPQYITYDYWIGKELIETLVRDAGFASWTIVRLGFFFQLLTPPMSTLMFPELWPAQSVDGGNVTRILRSAFKPDAKLPWVHGGDVGVIVAAALERPEEFKGRIIDLAGELVTITELGEKIAKGTGEEVRVICSSEEQMAESLGPLAPRLIAAQLIFTEIQLGDDVGKTKNEFKLTSVEDFFPKF</sequence>
<dbReference type="eggNOG" id="ENOG502S3JG">
    <property type="taxonomic scope" value="Eukaryota"/>
</dbReference>
<dbReference type="InterPro" id="IPR036291">
    <property type="entry name" value="NAD(P)-bd_dom_sf"/>
</dbReference>
<dbReference type="InterPro" id="IPR008030">
    <property type="entry name" value="NmrA-like"/>
</dbReference>
<dbReference type="Pfam" id="PF05368">
    <property type="entry name" value="NmrA"/>
    <property type="match status" value="1"/>
</dbReference>
<dbReference type="HOGENOM" id="CLU_007383_8_4_1"/>
<dbReference type="OMA" id="GFASWTI"/>
<dbReference type="Gene3D" id="3.40.50.720">
    <property type="entry name" value="NAD(P)-binding Rossmann-like Domain"/>
    <property type="match status" value="1"/>
</dbReference>
<gene>
    <name evidence="4" type="ORF">H072_2500</name>
</gene>
<dbReference type="EMBL" id="AQGS01000074">
    <property type="protein sequence ID" value="EPS43516.1"/>
    <property type="molecule type" value="Genomic_DNA"/>
</dbReference>
<feature type="domain" description="NmrA-like" evidence="3">
    <location>
        <begin position="7"/>
        <end position="282"/>
    </location>
</feature>
<comment type="caution">
    <text evidence="4">The sequence shown here is derived from an EMBL/GenBank/DDBJ whole genome shotgun (WGS) entry which is preliminary data.</text>
</comment>
<proteinExistence type="inferred from homology"/>
<dbReference type="AlphaFoldDB" id="S8AR24"/>
<reference evidence="5" key="2">
    <citation type="submission" date="2013-04" db="EMBL/GenBank/DDBJ databases">
        <title>Genomic mechanisms accounting for the adaptation to parasitism in nematode-trapping fungi.</title>
        <authorList>
            <person name="Ahren D.G."/>
        </authorList>
    </citation>
    <scope>NUCLEOTIDE SEQUENCE [LARGE SCALE GENOMIC DNA]</scope>
    <source>
        <strain evidence="5">CBS 200.50</strain>
    </source>
</reference>
<accession>S8AR24</accession>
<dbReference type="GO" id="GO:0005634">
    <property type="term" value="C:nucleus"/>
    <property type="evidence" value="ECO:0007669"/>
    <property type="project" value="TreeGrafter"/>
</dbReference>
<dbReference type="Proteomes" id="UP000015100">
    <property type="component" value="Unassembled WGS sequence"/>
</dbReference>
<reference evidence="4 5" key="1">
    <citation type="journal article" date="2013" name="PLoS Genet.">
        <title>Genomic mechanisms accounting for the adaptation to parasitism in nematode-trapping fungi.</title>
        <authorList>
            <person name="Meerupati T."/>
            <person name="Andersson K.M."/>
            <person name="Friman E."/>
            <person name="Kumar D."/>
            <person name="Tunlid A."/>
            <person name="Ahren D."/>
        </authorList>
    </citation>
    <scope>NUCLEOTIDE SEQUENCE [LARGE SCALE GENOMIC DNA]</scope>
    <source>
        <strain evidence="4 5">CBS 200.50</strain>
    </source>
</reference>
<evidence type="ECO:0000256" key="1">
    <source>
        <dbReference type="ARBA" id="ARBA00006328"/>
    </source>
</evidence>
<evidence type="ECO:0000313" key="4">
    <source>
        <dbReference type="EMBL" id="EPS43516.1"/>
    </source>
</evidence>
<organism evidence="4 5">
    <name type="scientific">Dactylellina haptotyla (strain CBS 200.50)</name>
    <name type="common">Nematode-trapping fungus</name>
    <name type="synonym">Monacrosporium haptotylum</name>
    <dbReference type="NCBI Taxonomy" id="1284197"/>
    <lineage>
        <taxon>Eukaryota</taxon>
        <taxon>Fungi</taxon>
        <taxon>Dikarya</taxon>
        <taxon>Ascomycota</taxon>
        <taxon>Pezizomycotina</taxon>
        <taxon>Orbiliomycetes</taxon>
        <taxon>Orbiliales</taxon>
        <taxon>Orbiliaceae</taxon>
        <taxon>Dactylellina</taxon>
    </lineage>
</organism>
<dbReference type="SUPFAM" id="SSF51735">
    <property type="entry name" value="NAD(P)-binding Rossmann-fold domains"/>
    <property type="match status" value="1"/>
</dbReference>
<keyword evidence="5" id="KW-1185">Reference proteome</keyword>
<protein>
    <recommendedName>
        <fullName evidence="3">NmrA-like domain-containing protein</fullName>
    </recommendedName>
</protein>
<dbReference type="PANTHER" id="PTHR42748">
    <property type="entry name" value="NITROGEN METABOLITE REPRESSION PROTEIN NMRA FAMILY MEMBER"/>
    <property type="match status" value="1"/>
</dbReference>
<dbReference type="STRING" id="1284197.S8AR24"/>
<evidence type="ECO:0000256" key="2">
    <source>
        <dbReference type="ARBA" id="ARBA00022857"/>
    </source>
</evidence>
<dbReference type="OrthoDB" id="3358371at2759"/>